<comment type="caution">
    <text evidence="2">The sequence shown here is derived from an EMBL/GenBank/DDBJ whole genome shotgun (WGS) entry which is preliminary data.</text>
</comment>
<organism evidence="2 3">
    <name type="scientific">Penicillium chermesinum</name>
    <dbReference type="NCBI Taxonomy" id="63820"/>
    <lineage>
        <taxon>Eukaryota</taxon>
        <taxon>Fungi</taxon>
        <taxon>Dikarya</taxon>
        <taxon>Ascomycota</taxon>
        <taxon>Pezizomycotina</taxon>
        <taxon>Eurotiomycetes</taxon>
        <taxon>Eurotiomycetidae</taxon>
        <taxon>Eurotiales</taxon>
        <taxon>Aspergillaceae</taxon>
        <taxon>Penicillium</taxon>
    </lineage>
</organism>
<dbReference type="Proteomes" id="UP001150941">
    <property type="component" value="Unassembled WGS sequence"/>
</dbReference>
<dbReference type="AlphaFoldDB" id="A0A9W9P9A6"/>
<protein>
    <submittedName>
        <fullName evidence="2">Uncharacterized protein</fullName>
    </submittedName>
</protein>
<dbReference type="RefSeq" id="XP_058333134.1">
    <property type="nucleotide sequence ID" value="XM_058474131.1"/>
</dbReference>
<dbReference type="GeneID" id="83201434"/>
<proteinExistence type="predicted"/>
<name>A0A9W9P9A6_9EURO</name>
<accession>A0A9W9P9A6</accession>
<reference evidence="2" key="2">
    <citation type="journal article" date="2023" name="IMA Fungus">
        <title>Comparative genomic study of the Penicillium genus elucidates a diverse pangenome and 15 lateral gene transfer events.</title>
        <authorList>
            <person name="Petersen C."/>
            <person name="Sorensen T."/>
            <person name="Nielsen M.R."/>
            <person name="Sondergaard T.E."/>
            <person name="Sorensen J.L."/>
            <person name="Fitzpatrick D.A."/>
            <person name="Frisvad J.C."/>
            <person name="Nielsen K.L."/>
        </authorList>
    </citation>
    <scope>NUCLEOTIDE SEQUENCE</scope>
    <source>
        <strain evidence="2">IBT 19713</strain>
    </source>
</reference>
<evidence type="ECO:0000256" key="1">
    <source>
        <dbReference type="SAM" id="MobiDB-lite"/>
    </source>
</evidence>
<gene>
    <name evidence="2" type="ORF">N7468_004834</name>
</gene>
<keyword evidence="3" id="KW-1185">Reference proteome</keyword>
<sequence>MDWSTEYMGLSSQFNFAMNTFPGPPLTSGPAAHHTDPSMGNWSSPLEQNQLFENGIAVDPAANATTTSMWDSSPFMGNSRPDQSALAAAATPHAATSVGYWDPSMESTSTFAASTISPTSITTHAAAATTMGAWAPSMVSSRESVNRWNQAIAPAKQGNSFPGSMWAPHPSVEFSPSRMADCHAAADRTVYGFVDLSNDLADAAAARGAGVPQTPSCASSPRYSTVSWVDASPSAVRRFKPPKARSAVAVSPPQLGKRGPPEPLPKSWGELSRWDSLMFEARILGRTWADIAELRTREGRKMTASSCRTRVTRIEEKLGDWPGRRLP</sequence>
<dbReference type="EMBL" id="JAPQKS010000003">
    <property type="protein sequence ID" value="KAJ5240215.1"/>
    <property type="molecule type" value="Genomic_DNA"/>
</dbReference>
<evidence type="ECO:0000313" key="3">
    <source>
        <dbReference type="Proteomes" id="UP001150941"/>
    </source>
</evidence>
<evidence type="ECO:0000313" key="2">
    <source>
        <dbReference type="EMBL" id="KAJ5240215.1"/>
    </source>
</evidence>
<feature type="region of interest" description="Disordered" evidence="1">
    <location>
        <begin position="242"/>
        <end position="267"/>
    </location>
</feature>
<reference evidence="2" key="1">
    <citation type="submission" date="2022-11" db="EMBL/GenBank/DDBJ databases">
        <authorList>
            <person name="Petersen C."/>
        </authorList>
    </citation>
    <scope>NUCLEOTIDE SEQUENCE</scope>
    <source>
        <strain evidence="2">IBT 19713</strain>
    </source>
</reference>